<evidence type="ECO:0008006" key="4">
    <source>
        <dbReference type="Google" id="ProtNLM"/>
    </source>
</evidence>
<name>A0A238IXA6_9RHOB</name>
<organism evidence="2 3">
    <name type="scientific">Boseongicola aestuarii</name>
    <dbReference type="NCBI Taxonomy" id="1470561"/>
    <lineage>
        <taxon>Bacteria</taxon>
        <taxon>Pseudomonadati</taxon>
        <taxon>Pseudomonadota</taxon>
        <taxon>Alphaproteobacteria</taxon>
        <taxon>Rhodobacterales</taxon>
        <taxon>Paracoccaceae</taxon>
        <taxon>Boseongicola</taxon>
    </lineage>
</organism>
<evidence type="ECO:0000313" key="3">
    <source>
        <dbReference type="Proteomes" id="UP000201838"/>
    </source>
</evidence>
<gene>
    <name evidence="2" type="ORF">BOA8489_00486</name>
</gene>
<dbReference type="EMBL" id="FXXQ01000001">
    <property type="protein sequence ID" value="SMX22390.1"/>
    <property type="molecule type" value="Genomic_DNA"/>
</dbReference>
<dbReference type="OrthoDB" id="8443660at2"/>
<reference evidence="3" key="1">
    <citation type="submission" date="2017-05" db="EMBL/GenBank/DDBJ databases">
        <authorList>
            <person name="Rodrigo-Torres L."/>
            <person name="Arahal R. D."/>
            <person name="Lucena T."/>
        </authorList>
    </citation>
    <scope>NUCLEOTIDE SEQUENCE [LARGE SCALE GENOMIC DNA]</scope>
    <source>
        <strain evidence="3">CECT 8489</strain>
    </source>
</reference>
<sequence>MFRILMALVVALFIAPAVVSAQQVMFGNGWKEQRFSMLSSNDFSLNGDSLGVHSDGTVSLLWTALPPSAWQSRVARWAWAVETSVTATDLTQKGGDDRNMSVYFIFLQDSSLAAAEGKGVMALLDNPDVRVLMYVWGGAESPDTVLPTPYLGPRGRSIIKRGAGTGAATEIADLARDFRRAFGEELENLVGLAVSADSDDTGGEIDARLSRLRLE</sequence>
<dbReference type="RefSeq" id="WP_093972346.1">
    <property type="nucleotide sequence ID" value="NZ_FXXQ01000001.1"/>
</dbReference>
<protein>
    <recommendedName>
        <fullName evidence="4">DUF3047 domain-containing protein</fullName>
    </recommendedName>
</protein>
<dbReference type="AlphaFoldDB" id="A0A238IXA6"/>
<dbReference type="Pfam" id="PF11249">
    <property type="entry name" value="DUF3047"/>
    <property type="match status" value="1"/>
</dbReference>
<feature type="chain" id="PRO_5013031533" description="DUF3047 domain-containing protein" evidence="1">
    <location>
        <begin position="22"/>
        <end position="215"/>
    </location>
</feature>
<dbReference type="Proteomes" id="UP000201838">
    <property type="component" value="Unassembled WGS sequence"/>
</dbReference>
<dbReference type="InterPro" id="IPR021409">
    <property type="entry name" value="DUF3047"/>
</dbReference>
<proteinExistence type="predicted"/>
<keyword evidence="3" id="KW-1185">Reference proteome</keyword>
<evidence type="ECO:0000313" key="2">
    <source>
        <dbReference type="EMBL" id="SMX22390.1"/>
    </source>
</evidence>
<accession>A0A238IXA6</accession>
<feature type="signal peptide" evidence="1">
    <location>
        <begin position="1"/>
        <end position="21"/>
    </location>
</feature>
<keyword evidence="1" id="KW-0732">Signal</keyword>
<evidence type="ECO:0000256" key="1">
    <source>
        <dbReference type="SAM" id="SignalP"/>
    </source>
</evidence>